<evidence type="ECO:0000256" key="24">
    <source>
        <dbReference type="ARBA" id="ARBA00030031"/>
    </source>
</evidence>
<evidence type="ECO:0000256" key="31">
    <source>
        <dbReference type="ARBA" id="ARBA00047674"/>
    </source>
</evidence>
<evidence type="ECO:0000256" key="2">
    <source>
        <dbReference type="ARBA" id="ARBA00001613"/>
    </source>
</evidence>
<dbReference type="GO" id="GO:0004806">
    <property type="term" value="F:triacylglycerol lipase activity"/>
    <property type="evidence" value="ECO:0007669"/>
    <property type="project" value="TreeGrafter"/>
</dbReference>
<evidence type="ECO:0000256" key="14">
    <source>
        <dbReference type="ARBA" id="ARBA00022490"/>
    </source>
</evidence>
<evidence type="ECO:0000256" key="6">
    <source>
        <dbReference type="ARBA" id="ARBA00004514"/>
    </source>
</evidence>
<comment type="subunit">
    <text evidence="26">Monomer and homodimer. Interacts with CAVIN1 in the adipocyte cytoplasm. Interacts with PLIN5.</text>
</comment>
<comment type="catalytic activity">
    <reaction evidence="33">
        <text>1,2-di-(9Z-octadecenoyl)-glycerol + (9Z)-octadecenoate + H(+) = 1,2,3-tri-(9Z-octadecenoyl)-glycerol + H2O</text>
        <dbReference type="Rhea" id="RHEA:38379"/>
        <dbReference type="ChEBI" id="CHEBI:15377"/>
        <dbReference type="ChEBI" id="CHEBI:15378"/>
        <dbReference type="ChEBI" id="CHEBI:30823"/>
        <dbReference type="ChEBI" id="CHEBI:52323"/>
        <dbReference type="ChEBI" id="CHEBI:53753"/>
    </reaction>
    <physiologicalReaction direction="right-to-left" evidence="33">
        <dbReference type="Rhea" id="RHEA:38381"/>
    </physiologicalReaction>
</comment>
<dbReference type="EC" id="3.1.1.23" evidence="11"/>
<comment type="catalytic activity">
    <reaction evidence="38">
        <text>1,3-di-(9Z-octadecenoyl)-glycerol + H2O = 1-(9Z-octadecenoyl)-glycerol + (9Z)-octadecenoate + H(+)</text>
        <dbReference type="Rhea" id="RHEA:39939"/>
        <dbReference type="ChEBI" id="CHEBI:15377"/>
        <dbReference type="ChEBI" id="CHEBI:15378"/>
        <dbReference type="ChEBI" id="CHEBI:30823"/>
        <dbReference type="ChEBI" id="CHEBI:75342"/>
        <dbReference type="ChEBI" id="CHEBI:75735"/>
    </reaction>
    <physiologicalReaction direction="left-to-right" evidence="38">
        <dbReference type="Rhea" id="RHEA:39940"/>
    </physiologicalReaction>
</comment>
<evidence type="ECO:0000313" key="44">
    <source>
        <dbReference type="Proteomes" id="UP000728032"/>
    </source>
</evidence>
<dbReference type="EC" id="3.1.1.79" evidence="10"/>
<keyword evidence="16" id="KW-0551">Lipid droplet</keyword>
<comment type="catalytic activity">
    <reaction evidence="23">
        <text>1-O-hexadecyl-2-acetyl-sn-glycerol + H2O = 1-O-hexadecyl-sn-glycerol + acetate + H(+)</text>
        <dbReference type="Rhea" id="RHEA:38563"/>
        <dbReference type="ChEBI" id="CHEBI:15377"/>
        <dbReference type="ChEBI" id="CHEBI:15378"/>
        <dbReference type="ChEBI" id="CHEBI:30089"/>
        <dbReference type="ChEBI" id="CHEBI:34115"/>
        <dbReference type="ChEBI" id="CHEBI:75936"/>
    </reaction>
    <physiologicalReaction direction="left-to-right" evidence="23">
        <dbReference type="Rhea" id="RHEA:38564"/>
    </physiologicalReaction>
</comment>
<protein>
    <recommendedName>
        <fullName evidence="12">Hormone-sensitive lipase</fullName>
        <ecNumber evidence="11">3.1.1.23</ecNumber>
        <ecNumber evidence="10">3.1.1.79</ecNumber>
    </recommendedName>
    <alternativeName>
        <fullName evidence="25">Monoacylglycerol lipase LIPE</fullName>
    </alternativeName>
    <alternativeName>
        <fullName evidence="24">Retinyl ester hydrolase</fullName>
    </alternativeName>
</protein>
<dbReference type="GO" id="GO:0005811">
    <property type="term" value="C:lipid droplet"/>
    <property type="evidence" value="ECO:0007669"/>
    <property type="project" value="UniProtKB-SubCell"/>
</dbReference>
<evidence type="ECO:0000256" key="35">
    <source>
        <dbReference type="ARBA" id="ARBA00049053"/>
    </source>
</evidence>
<keyword evidence="17" id="KW-0378">Hydrolase</keyword>
<evidence type="ECO:0000256" key="33">
    <source>
        <dbReference type="ARBA" id="ARBA00048657"/>
    </source>
</evidence>
<dbReference type="UniPathway" id="UPA00256"/>
<comment type="catalytic activity">
    <reaction evidence="32">
        <text>1,2,3-tri-(9Z-octadecenoyl)-glycerol + H2O = di-(9Z)-octadecenoylglycerol + (9Z)-octadecenoate + H(+)</text>
        <dbReference type="Rhea" id="RHEA:38575"/>
        <dbReference type="ChEBI" id="CHEBI:15377"/>
        <dbReference type="ChEBI" id="CHEBI:15378"/>
        <dbReference type="ChEBI" id="CHEBI:30823"/>
        <dbReference type="ChEBI" id="CHEBI:53753"/>
        <dbReference type="ChEBI" id="CHEBI:75945"/>
    </reaction>
    <physiologicalReaction direction="left-to-right" evidence="32">
        <dbReference type="Rhea" id="RHEA:38576"/>
    </physiologicalReaction>
</comment>
<name>A0A7R9LHP8_9ACAR</name>
<evidence type="ECO:0000256" key="30">
    <source>
        <dbReference type="ARBA" id="ARBA00047653"/>
    </source>
</evidence>
<dbReference type="InterPro" id="IPR029058">
    <property type="entry name" value="AB_hydrolase_fold"/>
</dbReference>
<comment type="catalytic activity">
    <reaction evidence="2">
        <text>Hydrolyzes glycerol monoesters of long-chain fatty acids.</text>
        <dbReference type="EC" id="3.1.1.23"/>
    </reaction>
</comment>
<keyword evidence="22" id="KW-0753">Steroid metabolism</keyword>
<evidence type="ECO:0000256" key="7">
    <source>
        <dbReference type="ARBA" id="ARBA00004879"/>
    </source>
</evidence>
<comment type="catalytic activity">
    <reaction evidence="1">
        <text>a triacylglycerol + H2O = a diacylglycerol + a fatty acid + H(+)</text>
        <dbReference type="Rhea" id="RHEA:12044"/>
        <dbReference type="ChEBI" id="CHEBI:15377"/>
        <dbReference type="ChEBI" id="CHEBI:15378"/>
        <dbReference type="ChEBI" id="CHEBI:17855"/>
        <dbReference type="ChEBI" id="CHEBI:18035"/>
        <dbReference type="ChEBI" id="CHEBI:28868"/>
        <dbReference type="EC" id="3.1.1.79"/>
    </reaction>
</comment>
<keyword evidence="18" id="KW-0442">Lipid degradation</keyword>
<comment type="catalytic activity">
    <reaction evidence="35">
        <text>all-trans-retinyl hexadecanoate + H2O = all-trans-retinol + hexadecanoate + H(+)</text>
        <dbReference type="Rhea" id="RHEA:13933"/>
        <dbReference type="ChEBI" id="CHEBI:7896"/>
        <dbReference type="ChEBI" id="CHEBI:15377"/>
        <dbReference type="ChEBI" id="CHEBI:15378"/>
        <dbReference type="ChEBI" id="CHEBI:17336"/>
        <dbReference type="ChEBI" id="CHEBI:17616"/>
    </reaction>
    <physiologicalReaction direction="left-to-right" evidence="35">
        <dbReference type="Rhea" id="RHEA:13934"/>
    </physiologicalReaction>
</comment>
<evidence type="ECO:0000256" key="4">
    <source>
        <dbReference type="ARBA" id="ARBA00004345"/>
    </source>
</evidence>
<comment type="catalytic activity">
    <reaction evidence="40">
        <text>1,2-di-(9Z-octadecenoyl)-sn-glycerol + H2O = (9Z-octadecenoyl)-glycerol + (9Z)-octadecenoate + H(+)</text>
        <dbReference type="Rhea" id="RHEA:39935"/>
        <dbReference type="ChEBI" id="CHEBI:15377"/>
        <dbReference type="ChEBI" id="CHEBI:15378"/>
        <dbReference type="ChEBI" id="CHEBI:30823"/>
        <dbReference type="ChEBI" id="CHEBI:52333"/>
        <dbReference type="ChEBI" id="CHEBI:75937"/>
    </reaction>
    <physiologicalReaction direction="left-to-right" evidence="40">
        <dbReference type="Rhea" id="RHEA:39936"/>
    </physiologicalReaction>
</comment>
<comment type="catalytic activity">
    <reaction evidence="29">
        <text>2-(5Z,8Z,11Z,14Z-eicosatetraenoyl)-glycerol + H2O = glycerol + (5Z,8Z,11Z,14Z)-eicosatetraenoate + H(+)</text>
        <dbReference type="Rhea" id="RHEA:26132"/>
        <dbReference type="ChEBI" id="CHEBI:15377"/>
        <dbReference type="ChEBI" id="CHEBI:15378"/>
        <dbReference type="ChEBI" id="CHEBI:17754"/>
        <dbReference type="ChEBI" id="CHEBI:32395"/>
        <dbReference type="ChEBI" id="CHEBI:52392"/>
    </reaction>
    <physiologicalReaction direction="left-to-right" evidence="29">
        <dbReference type="Rhea" id="RHEA:26133"/>
    </physiologicalReaction>
</comment>
<comment type="similarity">
    <text evidence="9">Belongs to the 'GDXG' lipolytic enzyme family.</text>
</comment>
<evidence type="ECO:0000256" key="15">
    <source>
        <dbReference type="ARBA" id="ARBA00022548"/>
    </source>
</evidence>
<proteinExistence type="inferred from homology"/>
<evidence type="ECO:0000256" key="22">
    <source>
        <dbReference type="ARBA" id="ARBA00023221"/>
    </source>
</evidence>
<evidence type="ECO:0000256" key="40">
    <source>
        <dbReference type="ARBA" id="ARBA00049519"/>
    </source>
</evidence>
<evidence type="ECO:0000313" key="43">
    <source>
        <dbReference type="EMBL" id="CAD7641675.1"/>
    </source>
</evidence>
<evidence type="ECO:0000256" key="34">
    <source>
        <dbReference type="ARBA" id="ARBA00048674"/>
    </source>
</evidence>
<dbReference type="Gene3D" id="3.40.50.1820">
    <property type="entry name" value="alpha/beta hydrolase"/>
    <property type="match status" value="1"/>
</dbReference>
<comment type="catalytic activity">
    <reaction evidence="30">
        <text>cholesteryl (9Z-octadecenoate) + H2O = cholesterol + (9Z)-octadecenoate + H(+)</text>
        <dbReference type="Rhea" id="RHEA:33875"/>
        <dbReference type="ChEBI" id="CHEBI:15377"/>
        <dbReference type="ChEBI" id="CHEBI:15378"/>
        <dbReference type="ChEBI" id="CHEBI:16113"/>
        <dbReference type="ChEBI" id="CHEBI:30823"/>
        <dbReference type="ChEBI" id="CHEBI:46898"/>
    </reaction>
    <physiologicalReaction direction="left-to-right" evidence="30">
        <dbReference type="Rhea" id="RHEA:33876"/>
    </physiologicalReaction>
</comment>
<dbReference type="Pfam" id="PF06350">
    <property type="entry name" value="HSL_N"/>
    <property type="match status" value="1"/>
</dbReference>
<dbReference type="SUPFAM" id="SSF53474">
    <property type="entry name" value="alpha/beta-Hydrolases"/>
    <property type="match status" value="1"/>
</dbReference>
<evidence type="ECO:0000256" key="38">
    <source>
        <dbReference type="ARBA" id="ARBA00049372"/>
    </source>
</evidence>
<dbReference type="GO" id="GO:0004771">
    <property type="term" value="F:sterol ester esterase activity"/>
    <property type="evidence" value="ECO:0007669"/>
    <property type="project" value="TreeGrafter"/>
</dbReference>
<dbReference type="Pfam" id="PF07859">
    <property type="entry name" value="Abhydrolase_3"/>
    <property type="match status" value="1"/>
</dbReference>
<comment type="catalytic activity">
    <reaction evidence="39">
        <text>2-(9Z-octadecenoyl)-glycerol + H2O = glycerol + (9Z)-octadecenoate + H(+)</text>
        <dbReference type="Rhea" id="RHEA:38491"/>
        <dbReference type="ChEBI" id="CHEBI:15377"/>
        <dbReference type="ChEBI" id="CHEBI:15378"/>
        <dbReference type="ChEBI" id="CHEBI:17754"/>
        <dbReference type="ChEBI" id="CHEBI:30823"/>
        <dbReference type="ChEBI" id="CHEBI:73990"/>
    </reaction>
    <physiologicalReaction direction="left-to-right" evidence="39">
        <dbReference type="Rhea" id="RHEA:38492"/>
    </physiologicalReaction>
</comment>
<evidence type="ECO:0000256" key="20">
    <source>
        <dbReference type="ARBA" id="ARBA00023136"/>
    </source>
</evidence>
<keyword evidence="15" id="KW-0153">Cholesterol metabolism</keyword>
<dbReference type="InterPro" id="IPR013094">
    <property type="entry name" value="AB_hydrolase_3"/>
</dbReference>
<comment type="pathway">
    <text evidence="7">Glycerolipid metabolism; triacylglycerol degradation.</text>
</comment>
<evidence type="ECO:0000256" key="37">
    <source>
        <dbReference type="ARBA" id="ARBA00049208"/>
    </source>
</evidence>
<dbReference type="EMBL" id="CAJPVJ010000895">
    <property type="protein sequence ID" value="CAG2163652.1"/>
    <property type="molecule type" value="Genomic_DNA"/>
</dbReference>
<evidence type="ECO:0000256" key="25">
    <source>
        <dbReference type="ARBA" id="ARBA00031112"/>
    </source>
</evidence>
<feature type="domain" description="Alpha/beta hydrolase fold-3" evidence="42">
    <location>
        <begin position="283"/>
        <end position="438"/>
    </location>
</feature>
<keyword evidence="13" id="KW-1003">Cell membrane</keyword>
<comment type="catalytic activity">
    <reaction evidence="34">
        <text>1,2-di-(9Z-octadecenoyl)-glycerol + H2O = (9Z-octadecenoyl)-glycerol + (9Z)-octadecenoate + H(+)</text>
        <dbReference type="Rhea" id="RHEA:38455"/>
        <dbReference type="ChEBI" id="CHEBI:15377"/>
        <dbReference type="ChEBI" id="CHEBI:15378"/>
        <dbReference type="ChEBI" id="CHEBI:30823"/>
        <dbReference type="ChEBI" id="CHEBI:52323"/>
        <dbReference type="ChEBI" id="CHEBI:75937"/>
    </reaction>
    <physiologicalReaction direction="left-to-right" evidence="34">
        <dbReference type="Rhea" id="RHEA:38456"/>
    </physiologicalReaction>
</comment>
<dbReference type="PANTHER" id="PTHR23025">
    <property type="entry name" value="TRIACYLGLYCEROL LIPASE"/>
    <property type="match status" value="1"/>
</dbReference>
<comment type="subcellular location">
    <subcellularLocation>
        <location evidence="3">Cell membrane</location>
    </subcellularLocation>
    <subcellularLocation>
        <location evidence="6">Cytoplasm</location>
        <location evidence="6">Cytosol</location>
    </subcellularLocation>
    <subcellularLocation>
        <location evidence="5">Lipid droplet</location>
    </subcellularLocation>
    <subcellularLocation>
        <location evidence="4">Membrane</location>
        <location evidence="4">Caveola</location>
    </subcellularLocation>
</comment>
<evidence type="ECO:0000256" key="8">
    <source>
        <dbReference type="ARBA" id="ARBA00005189"/>
    </source>
</evidence>
<dbReference type="PROSITE" id="PS01173">
    <property type="entry name" value="LIPASE_GDXG_HIS"/>
    <property type="match status" value="1"/>
</dbReference>
<organism evidence="43">
    <name type="scientific">Oppiella nova</name>
    <dbReference type="NCBI Taxonomy" id="334625"/>
    <lineage>
        <taxon>Eukaryota</taxon>
        <taxon>Metazoa</taxon>
        <taxon>Ecdysozoa</taxon>
        <taxon>Arthropoda</taxon>
        <taxon>Chelicerata</taxon>
        <taxon>Arachnida</taxon>
        <taxon>Acari</taxon>
        <taxon>Acariformes</taxon>
        <taxon>Sarcoptiformes</taxon>
        <taxon>Oribatida</taxon>
        <taxon>Brachypylina</taxon>
        <taxon>Oppioidea</taxon>
        <taxon>Oppiidae</taxon>
        <taxon>Oppiella</taxon>
    </lineage>
</organism>
<dbReference type="PANTHER" id="PTHR23025:SF3">
    <property type="entry name" value="HORMONE-SENSITIVE LIPASE"/>
    <property type="match status" value="1"/>
</dbReference>
<evidence type="ECO:0000256" key="13">
    <source>
        <dbReference type="ARBA" id="ARBA00022475"/>
    </source>
</evidence>
<comment type="catalytic activity">
    <reaction evidence="31">
        <text>a diacylglycerol + H2O = a monoacylglycerol + a fatty acid + H(+)</text>
        <dbReference type="Rhea" id="RHEA:32731"/>
        <dbReference type="ChEBI" id="CHEBI:15377"/>
        <dbReference type="ChEBI" id="CHEBI:15378"/>
        <dbReference type="ChEBI" id="CHEBI:17408"/>
        <dbReference type="ChEBI" id="CHEBI:18035"/>
        <dbReference type="ChEBI" id="CHEBI:28868"/>
        <dbReference type="EC" id="3.1.1.79"/>
    </reaction>
</comment>
<evidence type="ECO:0000256" key="3">
    <source>
        <dbReference type="ARBA" id="ARBA00004236"/>
    </source>
</evidence>
<dbReference type="EMBL" id="OC915720">
    <property type="protein sequence ID" value="CAD7641675.1"/>
    <property type="molecule type" value="Genomic_DNA"/>
</dbReference>
<accession>A0A7R9LHP8</accession>
<reference evidence="43" key="1">
    <citation type="submission" date="2020-11" db="EMBL/GenBank/DDBJ databases">
        <authorList>
            <person name="Tran Van P."/>
        </authorList>
    </citation>
    <scope>NUCLEOTIDE SEQUENCE</scope>
</reference>
<evidence type="ECO:0000256" key="28">
    <source>
        <dbReference type="ARBA" id="ARBA00047458"/>
    </source>
</evidence>
<evidence type="ECO:0000256" key="21">
    <source>
        <dbReference type="ARBA" id="ARBA00023166"/>
    </source>
</evidence>
<evidence type="ECO:0000256" key="36">
    <source>
        <dbReference type="ARBA" id="ARBA00049143"/>
    </source>
</evidence>
<dbReference type="GO" id="GO:0005829">
    <property type="term" value="C:cytosol"/>
    <property type="evidence" value="ECO:0007669"/>
    <property type="project" value="UniProtKB-SubCell"/>
</dbReference>
<dbReference type="Proteomes" id="UP000728032">
    <property type="component" value="Unassembled WGS sequence"/>
</dbReference>
<comment type="catalytic activity">
    <reaction evidence="28">
        <text>1,2-di-(9Z-octadecenoyl)-glycerol + H2O = 2-(9Z-octadecenoyl)-glycerol + (9Z)-octadecenoate + H(+)</text>
        <dbReference type="Rhea" id="RHEA:38659"/>
        <dbReference type="ChEBI" id="CHEBI:15377"/>
        <dbReference type="ChEBI" id="CHEBI:15378"/>
        <dbReference type="ChEBI" id="CHEBI:30823"/>
        <dbReference type="ChEBI" id="CHEBI:52323"/>
        <dbReference type="ChEBI" id="CHEBI:73990"/>
    </reaction>
    <physiologicalReaction direction="left-to-right" evidence="28">
        <dbReference type="Rhea" id="RHEA:38660"/>
    </physiologicalReaction>
</comment>
<evidence type="ECO:0000256" key="39">
    <source>
        <dbReference type="ARBA" id="ARBA00049461"/>
    </source>
</evidence>
<keyword evidence="20" id="KW-0472">Membrane</keyword>
<dbReference type="GO" id="GO:0047372">
    <property type="term" value="F:monoacylglycerol lipase activity"/>
    <property type="evidence" value="ECO:0007669"/>
    <property type="project" value="UniProtKB-EC"/>
</dbReference>
<evidence type="ECO:0000256" key="12">
    <source>
        <dbReference type="ARBA" id="ARBA00015845"/>
    </source>
</evidence>
<evidence type="ECO:0000256" key="10">
    <source>
        <dbReference type="ARBA" id="ARBA00013088"/>
    </source>
</evidence>
<evidence type="ECO:0000256" key="16">
    <source>
        <dbReference type="ARBA" id="ARBA00022677"/>
    </source>
</evidence>
<evidence type="ECO:0000256" key="5">
    <source>
        <dbReference type="ARBA" id="ARBA00004502"/>
    </source>
</evidence>
<comment type="catalytic activity">
    <reaction evidence="37">
        <text>a monoacylglycerol + H2O = glycerol + a fatty acid + H(+)</text>
        <dbReference type="Rhea" id="RHEA:15245"/>
        <dbReference type="ChEBI" id="CHEBI:15377"/>
        <dbReference type="ChEBI" id="CHEBI:15378"/>
        <dbReference type="ChEBI" id="CHEBI:17408"/>
        <dbReference type="ChEBI" id="CHEBI:17754"/>
        <dbReference type="ChEBI" id="CHEBI:28868"/>
        <dbReference type="EC" id="3.1.1.79"/>
    </reaction>
</comment>
<keyword evidence="19" id="KW-0443">Lipid metabolism</keyword>
<evidence type="ECO:0000256" key="17">
    <source>
        <dbReference type="ARBA" id="ARBA00022801"/>
    </source>
</evidence>
<dbReference type="InterPro" id="IPR010468">
    <property type="entry name" value="HSL_N"/>
</dbReference>
<evidence type="ECO:0000256" key="27">
    <source>
        <dbReference type="ARBA" id="ARBA00047438"/>
    </source>
</evidence>
<keyword evidence="14" id="KW-0963">Cytoplasm</keyword>
<evidence type="ECO:0000256" key="11">
    <source>
        <dbReference type="ARBA" id="ARBA00013254"/>
    </source>
</evidence>
<gene>
    <name evidence="43" type="ORF">ONB1V03_LOCUS3223</name>
</gene>
<evidence type="ECO:0000256" key="1">
    <source>
        <dbReference type="ARBA" id="ARBA00000803"/>
    </source>
</evidence>
<evidence type="ECO:0000256" key="26">
    <source>
        <dbReference type="ARBA" id="ARBA00046695"/>
    </source>
</evidence>
<dbReference type="OrthoDB" id="6413688at2759"/>
<evidence type="ECO:0000256" key="29">
    <source>
        <dbReference type="ARBA" id="ARBA00047476"/>
    </source>
</evidence>
<evidence type="ECO:0000256" key="32">
    <source>
        <dbReference type="ARBA" id="ARBA00048386"/>
    </source>
</evidence>
<dbReference type="InterPro" id="IPR002168">
    <property type="entry name" value="Lipase_GDXG_HIS_AS"/>
</dbReference>
<evidence type="ECO:0000256" key="19">
    <source>
        <dbReference type="ARBA" id="ARBA00023098"/>
    </source>
</evidence>
<dbReference type="GO" id="GO:0008203">
    <property type="term" value="P:cholesterol metabolic process"/>
    <property type="evidence" value="ECO:0007669"/>
    <property type="project" value="UniProtKB-KW"/>
</dbReference>
<dbReference type="AlphaFoldDB" id="A0A7R9LHP8"/>
<evidence type="ECO:0000259" key="42">
    <source>
        <dbReference type="Pfam" id="PF07859"/>
    </source>
</evidence>
<sequence length="593" mass="65303">MTLSLAVDSNQSLSSQLDHVFAEVDARLVRESPDLAAVCRDLLPRTRRLVAAAKNYDFRDVEANGFWTFARLVLRFGHVVCVSPEHHLRAHLLPVAKVLSAGLDLCDQFLASSSDDLFGTPPQHFPQLLRVFGDLQPHLDIVYGVYSSFWLCPSMRRVVNGFTALMAVYSGGEKQSWIHSSRTLFDQTLRAQTVAHIAQNASVQFVKSFWGLTETPFVRNTLPLLSPPLNCAAKDLFVPSQTTWTISATDASVARTKDRQTLPDIRCRLLQSRAPDAATDAIVLHLHGGGFVAQSPDSHEVYLGQWAVKLSQTAILSVDYALSPENKYPTALQQILDVYLWLASDACVPALGYRPRRVVVCGDSAGGNLSLALCLVVHDICREGEPLLRPKGVVCFYTPFMLQTRGSPSRLMTAVDTLLPLGVLLSCLEAYAPDADIDCVDADFELISHDEIPADEELPQMTSQNLQLVNRFARLRHKLSPSASTSPPKPWYRCPETPLAAKLLSLNAATNNAYVSPLMAANLDFHDIPLYLVALVYDACLDDSIQMAKKWNGPVCLDVVDGLPHGFLNFVLVSEDAKRAADLCLDRVQQALT</sequence>
<evidence type="ECO:0000256" key="9">
    <source>
        <dbReference type="ARBA" id="ARBA00010515"/>
    </source>
</evidence>
<dbReference type="GO" id="GO:0019433">
    <property type="term" value="P:triglyceride catabolic process"/>
    <property type="evidence" value="ECO:0007669"/>
    <property type="project" value="UniProtKB-UniPathway"/>
</dbReference>
<comment type="catalytic activity">
    <reaction evidence="27">
        <text>1-(9Z-octadecenoyl)-glycerol + H2O = glycerol + (9Z)-octadecenoate + H(+)</text>
        <dbReference type="Rhea" id="RHEA:38487"/>
        <dbReference type="ChEBI" id="CHEBI:15377"/>
        <dbReference type="ChEBI" id="CHEBI:15378"/>
        <dbReference type="ChEBI" id="CHEBI:17754"/>
        <dbReference type="ChEBI" id="CHEBI:30823"/>
        <dbReference type="ChEBI" id="CHEBI:75342"/>
    </reaction>
    <physiologicalReaction direction="left-to-right" evidence="27">
        <dbReference type="Rhea" id="RHEA:38488"/>
    </physiologicalReaction>
</comment>
<comment type="catalytic activity">
    <reaction evidence="36">
        <text>2,3-di-(9Z)-octadecenoyl-sn-glycerol + H2O = 2-(9Z-octadecenoyl)-glycerol + (9Z)-octadecenoate + H(+)</text>
        <dbReference type="Rhea" id="RHEA:38383"/>
        <dbReference type="ChEBI" id="CHEBI:15377"/>
        <dbReference type="ChEBI" id="CHEBI:15378"/>
        <dbReference type="ChEBI" id="CHEBI:30823"/>
        <dbReference type="ChEBI" id="CHEBI:73990"/>
        <dbReference type="ChEBI" id="CHEBI:75824"/>
    </reaction>
    <physiologicalReaction direction="left-to-right" evidence="36">
        <dbReference type="Rhea" id="RHEA:38384"/>
    </physiologicalReaction>
</comment>
<feature type="domain" description="Hormone-sensitive lipase N-terminal" evidence="41">
    <location>
        <begin position="100"/>
        <end position="241"/>
    </location>
</feature>
<comment type="pathway">
    <text evidence="8">Lipid metabolism.</text>
</comment>
<evidence type="ECO:0000259" key="41">
    <source>
        <dbReference type="Pfam" id="PF06350"/>
    </source>
</evidence>
<keyword evidence="21" id="KW-1207">Sterol metabolism</keyword>
<evidence type="ECO:0000256" key="23">
    <source>
        <dbReference type="ARBA" id="ARBA00023406"/>
    </source>
</evidence>
<evidence type="ECO:0000256" key="18">
    <source>
        <dbReference type="ARBA" id="ARBA00022963"/>
    </source>
</evidence>
<dbReference type="GO" id="GO:0005901">
    <property type="term" value="C:caveola"/>
    <property type="evidence" value="ECO:0007669"/>
    <property type="project" value="UniProtKB-SubCell"/>
</dbReference>
<keyword evidence="44" id="KW-1185">Reference proteome</keyword>